<proteinExistence type="predicted"/>
<dbReference type="Proteomes" id="UP000821845">
    <property type="component" value="Chromosome 8"/>
</dbReference>
<gene>
    <name evidence="1" type="ORF">HPB50_019169</name>
</gene>
<protein>
    <submittedName>
        <fullName evidence="1">Uncharacterized protein</fullName>
    </submittedName>
</protein>
<organism evidence="1 2">
    <name type="scientific">Hyalomma asiaticum</name>
    <name type="common">Tick</name>
    <dbReference type="NCBI Taxonomy" id="266040"/>
    <lineage>
        <taxon>Eukaryota</taxon>
        <taxon>Metazoa</taxon>
        <taxon>Ecdysozoa</taxon>
        <taxon>Arthropoda</taxon>
        <taxon>Chelicerata</taxon>
        <taxon>Arachnida</taxon>
        <taxon>Acari</taxon>
        <taxon>Parasitiformes</taxon>
        <taxon>Ixodida</taxon>
        <taxon>Ixodoidea</taxon>
        <taxon>Ixodidae</taxon>
        <taxon>Hyalomminae</taxon>
        <taxon>Hyalomma</taxon>
    </lineage>
</organism>
<reference evidence="1" key="1">
    <citation type="submission" date="2020-05" db="EMBL/GenBank/DDBJ databases">
        <title>Large-scale comparative analyses of tick genomes elucidate their genetic diversity and vector capacities.</title>
        <authorList>
            <person name="Jia N."/>
            <person name="Wang J."/>
            <person name="Shi W."/>
            <person name="Du L."/>
            <person name="Sun Y."/>
            <person name="Zhan W."/>
            <person name="Jiang J."/>
            <person name="Wang Q."/>
            <person name="Zhang B."/>
            <person name="Ji P."/>
            <person name="Sakyi L.B."/>
            <person name="Cui X."/>
            <person name="Yuan T."/>
            <person name="Jiang B."/>
            <person name="Yang W."/>
            <person name="Lam T.T.-Y."/>
            <person name="Chang Q."/>
            <person name="Ding S."/>
            <person name="Wang X."/>
            <person name="Zhu J."/>
            <person name="Ruan X."/>
            <person name="Zhao L."/>
            <person name="Wei J."/>
            <person name="Que T."/>
            <person name="Du C."/>
            <person name="Cheng J."/>
            <person name="Dai P."/>
            <person name="Han X."/>
            <person name="Huang E."/>
            <person name="Gao Y."/>
            <person name="Liu J."/>
            <person name="Shao H."/>
            <person name="Ye R."/>
            <person name="Li L."/>
            <person name="Wei W."/>
            <person name="Wang X."/>
            <person name="Wang C."/>
            <person name="Yang T."/>
            <person name="Huo Q."/>
            <person name="Li W."/>
            <person name="Guo W."/>
            <person name="Chen H."/>
            <person name="Zhou L."/>
            <person name="Ni X."/>
            <person name="Tian J."/>
            <person name="Zhou Y."/>
            <person name="Sheng Y."/>
            <person name="Liu T."/>
            <person name="Pan Y."/>
            <person name="Xia L."/>
            <person name="Li J."/>
            <person name="Zhao F."/>
            <person name="Cao W."/>
        </authorList>
    </citation>
    <scope>NUCLEOTIDE SEQUENCE</scope>
    <source>
        <strain evidence="1">Hyas-2018</strain>
    </source>
</reference>
<sequence>MKREADESWSQVTARLEAMFTYYLRSREVQSFESLQELVIADRLKQLMSSDLRSLVTQQEVKGWLKPKDIAELAANFEESLDGSWQSNYRELMSDLKECEKGIRCVAQEIVPERCLSVREQEQVSRCSNPSANAVLRTLEEPPRSDHQVPNTEGEANTSLEDEREGEQDAQALEPLGTSSMSVRFSGPAGRTE</sequence>
<dbReference type="EMBL" id="CM023488">
    <property type="protein sequence ID" value="KAH6924518.1"/>
    <property type="molecule type" value="Genomic_DNA"/>
</dbReference>
<accession>A0ACB7RPW7</accession>
<name>A0ACB7RPW7_HYAAI</name>
<evidence type="ECO:0000313" key="2">
    <source>
        <dbReference type="Proteomes" id="UP000821845"/>
    </source>
</evidence>
<evidence type="ECO:0000313" key="1">
    <source>
        <dbReference type="EMBL" id="KAH6924518.1"/>
    </source>
</evidence>
<comment type="caution">
    <text evidence="1">The sequence shown here is derived from an EMBL/GenBank/DDBJ whole genome shotgun (WGS) entry which is preliminary data.</text>
</comment>
<keyword evidence="2" id="KW-1185">Reference proteome</keyword>